<reference evidence="1 2" key="1">
    <citation type="journal article" date="2015" name="Nature">
        <title>rRNA introns, odd ribosomes, and small enigmatic genomes across a large radiation of phyla.</title>
        <authorList>
            <person name="Brown C.T."/>
            <person name="Hug L.A."/>
            <person name="Thomas B.C."/>
            <person name="Sharon I."/>
            <person name="Castelle C.J."/>
            <person name="Singh A."/>
            <person name="Wilkins M.J."/>
            <person name="Williams K.H."/>
            <person name="Banfield J.F."/>
        </authorList>
    </citation>
    <scope>NUCLEOTIDE SEQUENCE [LARGE SCALE GENOMIC DNA]</scope>
</reference>
<evidence type="ECO:0000313" key="1">
    <source>
        <dbReference type="EMBL" id="KKR41699.1"/>
    </source>
</evidence>
<protein>
    <recommendedName>
        <fullName evidence="3">Phage protein</fullName>
    </recommendedName>
</protein>
<name>A0A0G0QMR2_9BACT</name>
<organism evidence="1 2">
    <name type="scientific">Candidatus Daviesbacteria bacterium GW2011_GWC2_40_12</name>
    <dbReference type="NCBI Taxonomy" id="1618431"/>
    <lineage>
        <taxon>Bacteria</taxon>
        <taxon>Candidatus Daviesiibacteriota</taxon>
    </lineage>
</organism>
<proteinExistence type="predicted"/>
<comment type="caution">
    <text evidence="1">The sequence shown here is derived from an EMBL/GenBank/DDBJ whole genome shotgun (WGS) entry which is preliminary data.</text>
</comment>
<dbReference type="Proteomes" id="UP000034881">
    <property type="component" value="Unassembled WGS sequence"/>
</dbReference>
<evidence type="ECO:0008006" key="3">
    <source>
        <dbReference type="Google" id="ProtNLM"/>
    </source>
</evidence>
<dbReference type="EMBL" id="LBYB01000007">
    <property type="protein sequence ID" value="KKR41699.1"/>
    <property type="molecule type" value="Genomic_DNA"/>
</dbReference>
<evidence type="ECO:0000313" key="2">
    <source>
        <dbReference type="Proteomes" id="UP000034881"/>
    </source>
</evidence>
<sequence>MIHPLLTSKYEDEILDLIDNQDEFTRSDLQGIVTVLVNKIMNEGFKIISNQKKTK</sequence>
<dbReference type="AlphaFoldDB" id="A0A0G0QMR2"/>
<accession>A0A0G0QMR2</accession>
<gene>
    <name evidence="1" type="ORF">UT77_C0007G0001</name>
</gene>